<accession>A0A7S4A9I5</accession>
<organism evidence="2">
    <name type="scientific">Pseudo-nitzschia australis</name>
    <dbReference type="NCBI Taxonomy" id="44445"/>
    <lineage>
        <taxon>Eukaryota</taxon>
        <taxon>Sar</taxon>
        <taxon>Stramenopiles</taxon>
        <taxon>Ochrophyta</taxon>
        <taxon>Bacillariophyta</taxon>
        <taxon>Bacillariophyceae</taxon>
        <taxon>Bacillariophycidae</taxon>
        <taxon>Bacillariales</taxon>
        <taxon>Bacillariaceae</taxon>
        <taxon>Pseudo-nitzschia</taxon>
    </lineage>
</organism>
<evidence type="ECO:0000313" key="2">
    <source>
        <dbReference type="EMBL" id="CAE0707946.1"/>
    </source>
</evidence>
<dbReference type="EMBL" id="HBIX01000875">
    <property type="protein sequence ID" value="CAE0707946.1"/>
    <property type="molecule type" value="Transcribed_RNA"/>
</dbReference>
<dbReference type="Gene3D" id="1.20.120.1740">
    <property type="entry name" value="Sodium ion translocating NADH-quinone reductase subunit C-like"/>
    <property type="match status" value="1"/>
</dbReference>
<proteinExistence type="predicted"/>
<dbReference type="Pfam" id="PF18240">
    <property type="entry name" value="PSII_Pbs31"/>
    <property type="match status" value="1"/>
</dbReference>
<protein>
    <recommendedName>
        <fullName evidence="1">Photosystem II Psb31 protein domain-containing protein</fullName>
    </recommendedName>
</protein>
<sequence length="151" mass="15844">MDRRAAMAGIAATAGAAAMPGLALADGAVSTATMQRQKFRYGSRIAALKDAVASGDFVAVAAEKNAFILYNSGAYPGSKNKAQKAEAIKATNNLFKSIRDKDAGALKSAYADYAKVVNLSDYAAISAEQGQGYSSDYDYRVGTKQAAIWVR</sequence>
<feature type="domain" description="Photosystem II Psb31 protein" evidence="1">
    <location>
        <begin position="28"/>
        <end position="118"/>
    </location>
</feature>
<reference evidence="2" key="1">
    <citation type="submission" date="2021-01" db="EMBL/GenBank/DDBJ databases">
        <authorList>
            <person name="Corre E."/>
            <person name="Pelletier E."/>
            <person name="Niang G."/>
            <person name="Scheremetjew M."/>
            <person name="Finn R."/>
            <person name="Kale V."/>
            <person name="Holt S."/>
            <person name="Cochrane G."/>
            <person name="Meng A."/>
            <person name="Brown T."/>
            <person name="Cohen L."/>
        </authorList>
    </citation>
    <scope>NUCLEOTIDE SEQUENCE</scope>
    <source>
        <strain evidence="2">10249 10 AB</strain>
    </source>
</reference>
<gene>
    <name evidence="2" type="ORF">PAUS00366_LOCUS666</name>
</gene>
<dbReference type="AlphaFoldDB" id="A0A7S4A9I5"/>
<name>A0A7S4A9I5_9STRA</name>
<dbReference type="InterPro" id="IPR040933">
    <property type="entry name" value="PSII_Pbs31"/>
</dbReference>
<evidence type="ECO:0000259" key="1">
    <source>
        <dbReference type="Pfam" id="PF18240"/>
    </source>
</evidence>